<proteinExistence type="inferred from homology"/>
<name>A0AAV8YIX1_9CUCU</name>
<feature type="domain" description="Lipase" evidence="5">
    <location>
        <begin position="59"/>
        <end position="337"/>
    </location>
</feature>
<evidence type="ECO:0000313" key="6">
    <source>
        <dbReference type="EMBL" id="KAJ8951111.1"/>
    </source>
</evidence>
<dbReference type="PRINTS" id="PR00825">
    <property type="entry name" value="DOLALLERGEN"/>
</dbReference>
<dbReference type="PANTHER" id="PTHR11610:SF190">
    <property type="entry name" value="VITELLOGENIN-3-LIKE PROTEIN"/>
    <property type="match status" value="1"/>
</dbReference>
<keyword evidence="3" id="KW-0964">Secreted</keyword>
<dbReference type="InterPro" id="IPR029058">
    <property type="entry name" value="AB_hydrolase_fold"/>
</dbReference>
<dbReference type="GO" id="GO:0005615">
    <property type="term" value="C:extracellular space"/>
    <property type="evidence" value="ECO:0007669"/>
    <property type="project" value="TreeGrafter"/>
</dbReference>
<evidence type="ECO:0000313" key="7">
    <source>
        <dbReference type="Proteomes" id="UP001162162"/>
    </source>
</evidence>
<organism evidence="6 7">
    <name type="scientific">Aromia moschata</name>
    <dbReference type="NCBI Taxonomy" id="1265417"/>
    <lineage>
        <taxon>Eukaryota</taxon>
        <taxon>Metazoa</taxon>
        <taxon>Ecdysozoa</taxon>
        <taxon>Arthropoda</taxon>
        <taxon>Hexapoda</taxon>
        <taxon>Insecta</taxon>
        <taxon>Pterygota</taxon>
        <taxon>Neoptera</taxon>
        <taxon>Endopterygota</taxon>
        <taxon>Coleoptera</taxon>
        <taxon>Polyphaga</taxon>
        <taxon>Cucujiformia</taxon>
        <taxon>Chrysomeloidea</taxon>
        <taxon>Cerambycidae</taxon>
        <taxon>Cerambycinae</taxon>
        <taxon>Callichromatini</taxon>
        <taxon>Aromia</taxon>
    </lineage>
</organism>
<evidence type="ECO:0000256" key="1">
    <source>
        <dbReference type="ARBA" id="ARBA00004613"/>
    </source>
</evidence>
<dbReference type="GO" id="GO:0016298">
    <property type="term" value="F:lipase activity"/>
    <property type="evidence" value="ECO:0007669"/>
    <property type="project" value="InterPro"/>
</dbReference>
<keyword evidence="7" id="KW-1185">Reference proteome</keyword>
<protein>
    <recommendedName>
        <fullName evidence="5">Lipase domain-containing protein</fullName>
    </recommendedName>
</protein>
<reference evidence="6" key="1">
    <citation type="journal article" date="2023" name="Insect Mol. Biol.">
        <title>Genome sequencing provides insights into the evolution of gene families encoding plant cell wall-degrading enzymes in longhorned beetles.</title>
        <authorList>
            <person name="Shin N.R."/>
            <person name="Okamura Y."/>
            <person name="Kirsch R."/>
            <person name="Pauchet Y."/>
        </authorList>
    </citation>
    <scope>NUCLEOTIDE SEQUENCE</scope>
    <source>
        <strain evidence="6">AMC_N1</strain>
    </source>
</reference>
<accession>A0AAV8YIX1</accession>
<dbReference type="InterPro" id="IPR033906">
    <property type="entry name" value="Lipase_N"/>
</dbReference>
<dbReference type="GO" id="GO:0016042">
    <property type="term" value="P:lipid catabolic process"/>
    <property type="evidence" value="ECO:0007669"/>
    <property type="project" value="TreeGrafter"/>
</dbReference>
<dbReference type="InterPro" id="IPR002334">
    <property type="entry name" value="Allerg_PlipaseA1"/>
</dbReference>
<comment type="caution">
    <text evidence="6">The sequence shown here is derived from an EMBL/GenBank/DDBJ whole genome shotgun (WGS) entry which is preliminary data.</text>
</comment>
<dbReference type="AlphaFoldDB" id="A0AAV8YIX1"/>
<dbReference type="Pfam" id="PF00151">
    <property type="entry name" value="Lipase"/>
    <property type="match status" value="1"/>
</dbReference>
<evidence type="ECO:0000259" key="5">
    <source>
        <dbReference type="Pfam" id="PF00151"/>
    </source>
</evidence>
<sequence>MANTPVKTVITLFRTVTTSVSEGAAIPQNDVEPSGRYLLVETSDGGYSLEDLESRPVEATASESDVTYQFFSKSNTKTPVTIKSTEASPLKTTAFKITMDTVFIVHGWRNDNESLVNYEIKEALLPKYDANVFVVDWSRLAKKNYVTAKNAVTAVGGFVAKFLQTLQASYGLNFSRTMLVGHSLGAHVCGNAGAALGGLVKHIVGMDPAFPLFSYSNTDNRLDTTDARFVEVIHTNGGLLGFSASIGHMDYFPNGGSRQPGCGLNATGSCAHSRSYKYYAESVLASKNAFVATTCTSYKDYSKGRCSANARSLMGGYAVDTTARGDYYLDTNSASPFAKG</sequence>
<dbReference type="SUPFAM" id="SSF53474">
    <property type="entry name" value="alpha/beta-Hydrolases"/>
    <property type="match status" value="1"/>
</dbReference>
<gene>
    <name evidence="6" type="ORF">NQ318_021555</name>
</gene>
<dbReference type="EMBL" id="JAPWTK010000089">
    <property type="protein sequence ID" value="KAJ8951111.1"/>
    <property type="molecule type" value="Genomic_DNA"/>
</dbReference>
<dbReference type="Proteomes" id="UP001162162">
    <property type="component" value="Unassembled WGS sequence"/>
</dbReference>
<evidence type="ECO:0000256" key="4">
    <source>
        <dbReference type="RuleBase" id="RU004262"/>
    </source>
</evidence>
<comment type="similarity">
    <text evidence="2 4">Belongs to the AB hydrolase superfamily. Lipase family.</text>
</comment>
<dbReference type="CDD" id="cd00707">
    <property type="entry name" value="Pancreat_lipase_like"/>
    <property type="match status" value="1"/>
</dbReference>
<evidence type="ECO:0000256" key="2">
    <source>
        <dbReference type="ARBA" id="ARBA00010701"/>
    </source>
</evidence>
<dbReference type="InterPro" id="IPR000734">
    <property type="entry name" value="TAG_lipase"/>
</dbReference>
<dbReference type="FunFam" id="3.40.50.1820:FF:000122">
    <property type="entry name" value="Vitellogenin-3-like Protein"/>
    <property type="match status" value="1"/>
</dbReference>
<comment type="subcellular location">
    <subcellularLocation>
        <location evidence="1">Secreted</location>
    </subcellularLocation>
</comment>
<dbReference type="Gene3D" id="3.40.50.1820">
    <property type="entry name" value="alpha/beta hydrolase"/>
    <property type="match status" value="1"/>
</dbReference>
<evidence type="ECO:0000256" key="3">
    <source>
        <dbReference type="ARBA" id="ARBA00022525"/>
    </source>
</evidence>
<dbReference type="InterPro" id="IPR013818">
    <property type="entry name" value="Lipase"/>
</dbReference>
<dbReference type="PANTHER" id="PTHR11610">
    <property type="entry name" value="LIPASE"/>
    <property type="match status" value="1"/>
</dbReference>
<dbReference type="PRINTS" id="PR00821">
    <property type="entry name" value="TAGLIPASE"/>
</dbReference>